<keyword evidence="2" id="KW-1133">Transmembrane helix</keyword>
<proteinExistence type="predicted"/>
<reference evidence="3 4" key="1">
    <citation type="journal article" date="2014" name="Genome Announc.">
        <title>Draft Genome Sequence of Lysobacter capsici AZ78, a Bacterium Antagonistic to Plant-Pathogenic Oomycetes.</title>
        <authorList>
            <person name="Puopolo G."/>
            <person name="Sonego P."/>
            <person name="Engelen K."/>
            <person name="Pertot I."/>
        </authorList>
    </citation>
    <scope>NUCLEOTIDE SEQUENCE [LARGE SCALE GENOMIC DNA]</scope>
    <source>
        <strain evidence="3 4">AZ78</strain>
    </source>
</reference>
<sequence>MNIEEDPYRRPEPAPRGALELGDGPLEFSTSRSERNSGPKGLGGWLIVVAIVMFWALLSLLGTMGLTSSQLAALDPGDALRAPLRVRMAADGLLIALNIVAIALFFMKSRWFPRVFIAWLALGALAGVVVFVLARQIAGIAPEYSYRFGGAMVSALFYGGVWIAYTIMSDRVKNTFGS</sequence>
<dbReference type="EMBL" id="JAJA02000001">
    <property type="protein sequence ID" value="KWS05517.1"/>
    <property type="molecule type" value="Genomic_DNA"/>
</dbReference>
<dbReference type="RefSeq" id="WP_036114285.1">
    <property type="nucleotide sequence ID" value="NZ_JAJA02000001.1"/>
</dbReference>
<feature type="transmembrane region" description="Helical" evidence="2">
    <location>
        <begin position="86"/>
        <end position="107"/>
    </location>
</feature>
<dbReference type="Proteomes" id="UP000023435">
    <property type="component" value="Unassembled WGS sequence"/>
</dbReference>
<keyword evidence="2" id="KW-0812">Transmembrane</keyword>
<feature type="compositionally biased region" description="Basic and acidic residues" evidence="1">
    <location>
        <begin position="1"/>
        <end position="13"/>
    </location>
</feature>
<keyword evidence="4" id="KW-1185">Reference proteome</keyword>
<dbReference type="Pfam" id="PF10754">
    <property type="entry name" value="DUF2569"/>
    <property type="match status" value="1"/>
</dbReference>
<evidence type="ECO:0000313" key="4">
    <source>
        <dbReference type="Proteomes" id="UP000023435"/>
    </source>
</evidence>
<evidence type="ECO:0000313" key="3">
    <source>
        <dbReference type="EMBL" id="KWS05517.1"/>
    </source>
</evidence>
<organism evidence="3 4">
    <name type="scientific">Lysobacter capsici AZ78</name>
    <dbReference type="NCBI Taxonomy" id="1444315"/>
    <lineage>
        <taxon>Bacteria</taxon>
        <taxon>Pseudomonadati</taxon>
        <taxon>Pseudomonadota</taxon>
        <taxon>Gammaproteobacteria</taxon>
        <taxon>Lysobacterales</taxon>
        <taxon>Lysobacteraceae</taxon>
        <taxon>Lysobacter</taxon>
    </lineage>
</organism>
<feature type="transmembrane region" description="Helical" evidence="2">
    <location>
        <begin position="42"/>
        <end position="66"/>
    </location>
</feature>
<feature type="transmembrane region" description="Helical" evidence="2">
    <location>
        <begin position="116"/>
        <end position="138"/>
    </location>
</feature>
<comment type="caution">
    <text evidence="3">The sequence shown here is derived from an EMBL/GenBank/DDBJ whole genome shotgun (WGS) entry which is preliminary data.</text>
</comment>
<gene>
    <name evidence="3" type="ORF">AZ78_3069</name>
</gene>
<protein>
    <submittedName>
        <fullName evidence="3">Uncharacterized protein</fullName>
    </submittedName>
</protein>
<evidence type="ECO:0000256" key="2">
    <source>
        <dbReference type="SAM" id="Phobius"/>
    </source>
</evidence>
<dbReference type="OrthoDB" id="9155572at2"/>
<dbReference type="AlphaFoldDB" id="A0A108UAF1"/>
<name>A0A108UAF1_9GAMM</name>
<keyword evidence="2" id="KW-0472">Membrane</keyword>
<feature type="region of interest" description="Disordered" evidence="1">
    <location>
        <begin position="1"/>
        <end position="24"/>
    </location>
</feature>
<dbReference type="InterPro" id="IPR019690">
    <property type="entry name" value="DUF2569"/>
</dbReference>
<accession>A0A108UAF1</accession>
<evidence type="ECO:0000256" key="1">
    <source>
        <dbReference type="SAM" id="MobiDB-lite"/>
    </source>
</evidence>
<feature type="transmembrane region" description="Helical" evidence="2">
    <location>
        <begin position="144"/>
        <end position="165"/>
    </location>
</feature>